<dbReference type="Pfam" id="PF26207">
    <property type="entry name" value="Phage_phiTE_015"/>
    <property type="match status" value="1"/>
</dbReference>
<proteinExistence type="predicted"/>
<dbReference type="AlphaFoldDB" id="A0A9P1R287"/>
<dbReference type="EMBL" id="CVVU01000155">
    <property type="protein sequence ID" value="CRO74584.1"/>
    <property type="molecule type" value="Genomic_DNA"/>
</dbReference>
<dbReference type="Proteomes" id="UP000045039">
    <property type="component" value="Unassembled WGS sequence"/>
</dbReference>
<dbReference type="RefSeq" id="WP_025297375.1">
    <property type="nucleotide sequence ID" value="NZ_CAADQL010001131.1"/>
</dbReference>
<organism evidence="1 2">
    <name type="scientific">Pseudomonas aeruginosa</name>
    <dbReference type="NCBI Taxonomy" id="287"/>
    <lineage>
        <taxon>Bacteria</taxon>
        <taxon>Pseudomonadati</taxon>
        <taxon>Pseudomonadota</taxon>
        <taxon>Gammaproteobacteria</taxon>
        <taxon>Pseudomonadales</taxon>
        <taxon>Pseudomonadaceae</taxon>
        <taxon>Pseudomonas</taxon>
    </lineage>
</organism>
<reference evidence="2" key="1">
    <citation type="submission" date="2015-06" db="EMBL/GenBank/DDBJ databases">
        <authorList>
            <person name="Radhakrishnan Rajesh"/>
            <person name="Underwood Anthony"/>
            <person name="Al-Shahib Ali"/>
        </authorList>
    </citation>
    <scope>NUCLEOTIDE SEQUENCE [LARGE SCALE GENOMIC DNA]</scope>
    <source>
        <strain evidence="2">P19_London_7_VIM_2_05_10</strain>
    </source>
</reference>
<name>A0A9P1R287_PSEAI</name>
<dbReference type="InterPro" id="IPR058601">
    <property type="entry name" value="Phage_phiTE_015-like"/>
</dbReference>
<evidence type="ECO:0000313" key="2">
    <source>
        <dbReference type="Proteomes" id="UP000045039"/>
    </source>
</evidence>
<sequence>MEQAMREEFEAWVTNAMGGYADLRKSNDPNFDYDDVDVDFAYQAWKASRAALRVELPPTITAEEVVEHFNIDEEGIDMAAGIAHMVNGAIAACAAFIKQAGIEVKENG</sequence>
<accession>A0A9P1R287</accession>
<protein>
    <submittedName>
        <fullName evidence="1">Uncharacterized protein</fullName>
    </submittedName>
</protein>
<comment type="caution">
    <text evidence="1">The sequence shown here is derived from an EMBL/GenBank/DDBJ whole genome shotgun (WGS) entry which is preliminary data.</text>
</comment>
<gene>
    <name evidence="1" type="ORF">PAERUG_P19_London_7_VIM_2_05_10_02410</name>
</gene>
<evidence type="ECO:0000313" key="1">
    <source>
        <dbReference type="EMBL" id="CRO74584.1"/>
    </source>
</evidence>